<proteinExistence type="predicted"/>
<name>B5I7K0_STRX2</name>
<feature type="region of interest" description="Disordered" evidence="1">
    <location>
        <begin position="1"/>
        <end position="66"/>
    </location>
</feature>
<sequence>MVTPVGGMRGQNTASRDGRTMTTSVTAGTGRAELEGEEPARGGVELGHALRDTDGPLPVPLALARN</sequence>
<keyword evidence="3" id="KW-1185">Reference proteome</keyword>
<reference evidence="2" key="1">
    <citation type="submission" date="2009-10" db="EMBL/GenBank/DDBJ databases">
        <title>The genome sequence of Streptomyces sviceus strain ATCC 29083.</title>
        <authorList>
            <consortium name="The Broad Institute Genome Sequencing Platform"/>
            <consortium name="Broad Institute Microbial Sequencing Center"/>
            <person name="Fischbach M."/>
            <person name="Godfrey P."/>
            <person name="Ward D."/>
            <person name="Young S."/>
            <person name="Zeng Q."/>
            <person name="Koehrsen M."/>
            <person name="Alvarado L."/>
            <person name="Berlin A.M."/>
            <person name="Bochicchio J."/>
            <person name="Borenstein D."/>
            <person name="Chapman S.B."/>
            <person name="Chen Z."/>
            <person name="Engels R."/>
            <person name="Freedman E."/>
            <person name="Gellesch M."/>
            <person name="Goldberg J."/>
            <person name="Griggs A."/>
            <person name="Gujja S."/>
            <person name="Heilman E.R."/>
            <person name="Heiman D.I."/>
            <person name="Hepburn T.A."/>
            <person name="Howarth C."/>
            <person name="Jen D."/>
            <person name="Larson L."/>
            <person name="Lewis B."/>
            <person name="Mehta T."/>
            <person name="Park D."/>
            <person name="Pearson M."/>
            <person name="Richards J."/>
            <person name="Roberts A."/>
            <person name="Saif S."/>
            <person name="Shea T.D."/>
            <person name="Shenoy N."/>
            <person name="Sisk P."/>
            <person name="Stolte C."/>
            <person name="Sykes S.N."/>
            <person name="Thomson T."/>
            <person name="Walk T."/>
            <person name="White J."/>
            <person name="Yandava C."/>
            <person name="Straight P."/>
            <person name="Clardy J."/>
            <person name="Hung D."/>
            <person name="Kolter R."/>
            <person name="Mekalanos J."/>
            <person name="Walker S."/>
            <person name="Walsh C.T."/>
            <person name="Wieland-Brown L.C."/>
            <person name="Haas B."/>
            <person name="Nusbaum C."/>
            <person name="Birren B."/>
        </authorList>
    </citation>
    <scope>NUCLEOTIDE SEQUENCE [LARGE SCALE GENOMIC DNA]</scope>
    <source>
        <strain evidence="2">ATCC 29083</strain>
    </source>
</reference>
<protein>
    <submittedName>
        <fullName evidence="2">Uncharacterized protein</fullName>
    </submittedName>
</protein>
<evidence type="ECO:0000313" key="2">
    <source>
        <dbReference type="EMBL" id="EDY61055.1"/>
    </source>
</evidence>
<dbReference type="EMBL" id="CM000951">
    <property type="protein sequence ID" value="EDY61055.1"/>
    <property type="molecule type" value="Genomic_DNA"/>
</dbReference>
<dbReference type="AlphaFoldDB" id="B5I7K0"/>
<feature type="compositionally biased region" description="Polar residues" evidence="1">
    <location>
        <begin position="10"/>
        <end position="27"/>
    </location>
</feature>
<evidence type="ECO:0000313" key="3">
    <source>
        <dbReference type="Proteomes" id="UP000002785"/>
    </source>
</evidence>
<accession>B5I7K0</accession>
<dbReference type="HOGENOM" id="CLU_2829567_0_0_11"/>
<dbReference type="Proteomes" id="UP000002785">
    <property type="component" value="Chromosome"/>
</dbReference>
<gene>
    <name evidence="2" type="ORF">SSEG_07635</name>
</gene>
<evidence type="ECO:0000256" key="1">
    <source>
        <dbReference type="SAM" id="MobiDB-lite"/>
    </source>
</evidence>
<organism evidence="2 3">
    <name type="scientific">Streptomyces sviceus (strain ATCC 29083 / DSM 924 / JCM 4929 / NBRC 13980 / NCIMB 11184 / NRRL 5439 / UC 5370)</name>
    <dbReference type="NCBI Taxonomy" id="463191"/>
    <lineage>
        <taxon>Bacteria</taxon>
        <taxon>Bacillati</taxon>
        <taxon>Actinomycetota</taxon>
        <taxon>Actinomycetes</taxon>
        <taxon>Kitasatosporales</taxon>
        <taxon>Streptomycetaceae</taxon>
        <taxon>Streptomyces</taxon>
    </lineage>
</organism>